<evidence type="ECO:0000313" key="4">
    <source>
        <dbReference type="Proteomes" id="UP000469559"/>
    </source>
</evidence>
<evidence type="ECO:0000313" key="3">
    <source>
        <dbReference type="EMBL" id="TVY18698.1"/>
    </source>
</evidence>
<dbReference type="EMBL" id="QGMF01000153">
    <property type="protein sequence ID" value="TVY18698.1"/>
    <property type="molecule type" value="Genomic_DNA"/>
</dbReference>
<feature type="domain" description="DUF1996" evidence="2">
    <location>
        <begin position="44"/>
        <end position="220"/>
    </location>
</feature>
<evidence type="ECO:0000259" key="2">
    <source>
        <dbReference type="Pfam" id="PF09362"/>
    </source>
</evidence>
<name>A0A8T9BFH6_9HELO</name>
<feature type="chain" id="PRO_5035833914" description="DUF1996 domain-containing protein" evidence="1">
    <location>
        <begin position="20"/>
        <end position="221"/>
    </location>
</feature>
<evidence type="ECO:0000256" key="1">
    <source>
        <dbReference type="SAM" id="SignalP"/>
    </source>
</evidence>
<sequence>MHYWRALLGTATFTGAVNASDWLFLPTGAMLRFSCSELVVERLDPVVFPGVAPSPHLHQVSGGDAFNVTMNTSVHDIPSTATCTTCTPLDDFSNYWTAVLFFRAQNGTFKRVNTIGDGLGFNASNGGQTVYYLTNGSVTAFAPGFRMTVGNPSFKTAAQLEEYPLLFFTCLENPWTRNAGTTQFPNTTCAGGIMATIRFPTCWNGVDLDSADHQSHTAYPS</sequence>
<comment type="caution">
    <text evidence="3">The sequence shown here is derived from an EMBL/GenBank/DDBJ whole genome shotgun (WGS) entry which is preliminary data.</text>
</comment>
<organism evidence="3 4">
    <name type="scientific">Lachnellula arida</name>
    <dbReference type="NCBI Taxonomy" id="1316785"/>
    <lineage>
        <taxon>Eukaryota</taxon>
        <taxon>Fungi</taxon>
        <taxon>Dikarya</taxon>
        <taxon>Ascomycota</taxon>
        <taxon>Pezizomycotina</taxon>
        <taxon>Leotiomycetes</taxon>
        <taxon>Helotiales</taxon>
        <taxon>Lachnaceae</taxon>
        <taxon>Lachnellula</taxon>
    </lineage>
</organism>
<dbReference type="AlphaFoldDB" id="A0A8T9BFH6"/>
<keyword evidence="1" id="KW-0732">Signal</keyword>
<accession>A0A8T9BFH6</accession>
<dbReference type="OrthoDB" id="74764at2759"/>
<dbReference type="PANTHER" id="PTHR43662:SF13">
    <property type="entry name" value="DUF1996 DOMAIN-CONTAINING PROTEIN"/>
    <property type="match status" value="1"/>
</dbReference>
<dbReference type="Pfam" id="PF09362">
    <property type="entry name" value="DUF1996"/>
    <property type="match status" value="1"/>
</dbReference>
<dbReference type="Proteomes" id="UP000469559">
    <property type="component" value="Unassembled WGS sequence"/>
</dbReference>
<dbReference type="InterPro" id="IPR018535">
    <property type="entry name" value="DUF1996"/>
</dbReference>
<protein>
    <recommendedName>
        <fullName evidence="2">DUF1996 domain-containing protein</fullName>
    </recommendedName>
</protein>
<keyword evidence="4" id="KW-1185">Reference proteome</keyword>
<reference evidence="3 4" key="1">
    <citation type="submission" date="2018-05" db="EMBL/GenBank/DDBJ databases">
        <title>Whole genome sequencing for identification of molecular markers to develop diagnostic detection tools for the regulated plant pathogen Lachnellula willkommii.</title>
        <authorList>
            <person name="Giroux E."/>
            <person name="Bilodeau G."/>
        </authorList>
    </citation>
    <scope>NUCLEOTIDE SEQUENCE [LARGE SCALE GENOMIC DNA]</scope>
    <source>
        <strain evidence="3 4">CBS 203.66</strain>
    </source>
</reference>
<feature type="non-terminal residue" evidence="3">
    <location>
        <position position="1"/>
    </location>
</feature>
<feature type="signal peptide" evidence="1">
    <location>
        <begin position="1"/>
        <end position="19"/>
    </location>
</feature>
<dbReference type="PANTHER" id="PTHR43662">
    <property type="match status" value="1"/>
</dbReference>
<proteinExistence type="predicted"/>
<gene>
    <name evidence="3" type="ORF">LARI1_G006115</name>
</gene>